<dbReference type="Proteomes" id="UP000887569">
    <property type="component" value="Unplaced"/>
</dbReference>
<dbReference type="InterPro" id="IPR050374">
    <property type="entry name" value="RRT5_SRSF_SR"/>
</dbReference>
<evidence type="ECO:0000256" key="1">
    <source>
        <dbReference type="ARBA" id="ARBA00022884"/>
    </source>
</evidence>
<name>A0A914ZY47_PARUN</name>
<dbReference type="PANTHER" id="PTHR23003:SF51">
    <property type="entry name" value="SERINE-ARGININE PROTEIN 55"/>
    <property type="match status" value="1"/>
</dbReference>
<dbReference type="SUPFAM" id="SSF54928">
    <property type="entry name" value="RNA-binding domain, RBD"/>
    <property type="match status" value="1"/>
</dbReference>
<dbReference type="AlphaFoldDB" id="A0A914ZY47"/>
<accession>A0A914ZY47</accession>
<evidence type="ECO:0000259" key="4">
    <source>
        <dbReference type="PROSITE" id="PS50102"/>
    </source>
</evidence>
<feature type="region of interest" description="Disordered" evidence="3">
    <location>
        <begin position="175"/>
        <end position="253"/>
    </location>
</feature>
<dbReference type="InterPro" id="IPR012677">
    <property type="entry name" value="Nucleotide-bd_a/b_plait_sf"/>
</dbReference>
<dbReference type="SMART" id="SM00360">
    <property type="entry name" value="RRM"/>
    <property type="match status" value="2"/>
</dbReference>
<dbReference type="InterPro" id="IPR035979">
    <property type="entry name" value="RBD_domain_sf"/>
</dbReference>
<dbReference type="InterPro" id="IPR000504">
    <property type="entry name" value="RRM_dom"/>
</dbReference>
<proteinExistence type="predicted"/>
<feature type="domain" description="RRM" evidence="4">
    <location>
        <begin position="3"/>
        <end position="73"/>
    </location>
</feature>
<dbReference type="PROSITE" id="PS50102">
    <property type="entry name" value="RRM"/>
    <property type="match status" value="2"/>
</dbReference>
<keyword evidence="5" id="KW-1185">Reference proteome</keyword>
<reference evidence="6" key="1">
    <citation type="submission" date="2022-11" db="UniProtKB">
        <authorList>
            <consortium name="WormBaseParasite"/>
        </authorList>
    </citation>
    <scope>IDENTIFICATION</scope>
</reference>
<dbReference type="Gene3D" id="3.30.70.330">
    <property type="match status" value="2"/>
</dbReference>
<evidence type="ECO:0000256" key="3">
    <source>
        <dbReference type="SAM" id="MobiDB-lite"/>
    </source>
</evidence>
<feature type="domain" description="RRM" evidence="4">
    <location>
        <begin position="102"/>
        <end position="175"/>
    </location>
</feature>
<evidence type="ECO:0000313" key="6">
    <source>
        <dbReference type="WBParaSite" id="PgE021_g006_t03"/>
    </source>
</evidence>
<dbReference type="Pfam" id="PF00076">
    <property type="entry name" value="RRM_1"/>
    <property type="match status" value="2"/>
</dbReference>
<dbReference type="GO" id="GO:0003729">
    <property type="term" value="F:mRNA binding"/>
    <property type="evidence" value="ECO:0007669"/>
    <property type="project" value="TreeGrafter"/>
</dbReference>
<dbReference type="GO" id="GO:0005634">
    <property type="term" value="C:nucleus"/>
    <property type="evidence" value="ECO:0007669"/>
    <property type="project" value="TreeGrafter"/>
</dbReference>
<dbReference type="WBParaSite" id="PgE021_g006_t03">
    <property type="protein sequence ID" value="PgE021_g006_t03"/>
    <property type="gene ID" value="PgE021_g006"/>
</dbReference>
<sequence>MSARLYVGRVSRCASAGDIERFFRGYGRIRDIILKNGYAFVEFHDPRDAEDAVHELSGKELCGERVSIEFTRPTWRTRMGRYDGYLPSRRSFKYGPPIQTPYRMLVENLSSGCAWQELKDLMRSAGEVTFADAHKVRIHEGVVCFATHEGLERALEKMQGREINGRKLKLTDISENSYARSRSPSRCRSRSVLSSSSRNHTPSYCKQDEFGSDSEMRSGSDSGTRHHEPSATSPRIHTDDEHTRHRACGGSTR</sequence>
<organism evidence="5 6">
    <name type="scientific">Parascaris univalens</name>
    <name type="common">Nematode worm</name>
    <dbReference type="NCBI Taxonomy" id="6257"/>
    <lineage>
        <taxon>Eukaryota</taxon>
        <taxon>Metazoa</taxon>
        <taxon>Ecdysozoa</taxon>
        <taxon>Nematoda</taxon>
        <taxon>Chromadorea</taxon>
        <taxon>Rhabditida</taxon>
        <taxon>Spirurina</taxon>
        <taxon>Ascaridomorpha</taxon>
        <taxon>Ascaridoidea</taxon>
        <taxon>Ascarididae</taxon>
        <taxon>Parascaris</taxon>
    </lineage>
</organism>
<dbReference type="PANTHER" id="PTHR23003">
    <property type="entry name" value="RNA RECOGNITION MOTIF RRM DOMAIN CONTAINING PROTEIN"/>
    <property type="match status" value="1"/>
</dbReference>
<evidence type="ECO:0000256" key="2">
    <source>
        <dbReference type="PROSITE-ProRule" id="PRU00176"/>
    </source>
</evidence>
<dbReference type="CDD" id="cd12337">
    <property type="entry name" value="RRM1_SRSF4_like"/>
    <property type="match status" value="1"/>
</dbReference>
<feature type="compositionally biased region" description="Basic and acidic residues" evidence="3">
    <location>
        <begin position="206"/>
        <end position="229"/>
    </location>
</feature>
<evidence type="ECO:0000313" key="5">
    <source>
        <dbReference type="Proteomes" id="UP000887569"/>
    </source>
</evidence>
<dbReference type="GO" id="GO:0005737">
    <property type="term" value="C:cytoplasm"/>
    <property type="evidence" value="ECO:0007669"/>
    <property type="project" value="TreeGrafter"/>
</dbReference>
<keyword evidence="1 2" id="KW-0694">RNA-binding</keyword>
<protein>
    <submittedName>
        <fullName evidence="6">RRM domain-containing protein</fullName>
    </submittedName>
</protein>